<feature type="transmembrane region" description="Helical" evidence="2">
    <location>
        <begin position="33"/>
        <end position="52"/>
    </location>
</feature>
<feature type="transmembrane region" description="Helical" evidence="2">
    <location>
        <begin position="327"/>
        <end position="349"/>
    </location>
</feature>
<evidence type="ECO:0000313" key="4">
    <source>
        <dbReference type="EMBL" id="GAA4407624.1"/>
    </source>
</evidence>
<dbReference type="GO" id="GO:0016746">
    <property type="term" value="F:acyltransferase activity"/>
    <property type="evidence" value="ECO:0007669"/>
    <property type="project" value="UniProtKB-KW"/>
</dbReference>
<comment type="caution">
    <text evidence="4">The sequence shown here is derived from an EMBL/GenBank/DDBJ whole genome shotgun (WGS) entry which is preliminary data.</text>
</comment>
<accession>A0ABP8KJI3</accession>
<dbReference type="PANTHER" id="PTHR23028:SF53">
    <property type="entry name" value="ACYL_TRANSF_3 DOMAIN-CONTAINING PROTEIN"/>
    <property type="match status" value="1"/>
</dbReference>
<keyword evidence="2" id="KW-0472">Membrane</keyword>
<proteinExistence type="predicted"/>
<feature type="transmembrane region" description="Helical" evidence="2">
    <location>
        <begin position="254"/>
        <end position="278"/>
    </location>
</feature>
<reference evidence="5" key="1">
    <citation type="journal article" date="2019" name="Int. J. Syst. Evol. Microbiol.">
        <title>The Global Catalogue of Microorganisms (GCM) 10K type strain sequencing project: providing services to taxonomists for standard genome sequencing and annotation.</title>
        <authorList>
            <consortium name="The Broad Institute Genomics Platform"/>
            <consortium name="The Broad Institute Genome Sequencing Center for Infectious Disease"/>
            <person name="Wu L."/>
            <person name="Ma J."/>
        </authorList>
    </citation>
    <scope>NUCLEOTIDE SEQUENCE [LARGE SCALE GENOMIC DNA]</scope>
    <source>
        <strain evidence="5">JCM 17688</strain>
    </source>
</reference>
<feature type="transmembrane region" description="Helical" evidence="2">
    <location>
        <begin position="223"/>
        <end position="242"/>
    </location>
</feature>
<dbReference type="InterPro" id="IPR050879">
    <property type="entry name" value="Acyltransferase_3"/>
</dbReference>
<feature type="region of interest" description="Disordered" evidence="1">
    <location>
        <begin position="364"/>
        <end position="400"/>
    </location>
</feature>
<dbReference type="InterPro" id="IPR002656">
    <property type="entry name" value="Acyl_transf_3_dom"/>
</dbReference>
<feature type="transmembrane region" description="Helical" evidence="2">
    <location>
        <begin position="154"/>
        <end position="172"/>
    </location>
</feature>
<feature type="transmembrane region" description="Helical" evidence="2">
    <location>
        <begin position="73"/>
        <end position="91"/>
    </location>
</feature>
<keyword evidence="2" id="KW-1133">Transmembrane helix</keyword>
<evidence type="ECO:0000313" key="5">
    <source>
        <dbReference type="Proteomes" id="UP001500635"/>
    </source>
</evidence>
<dbReference type="Pfam" id="PF01757">
    <property type="entry name" value="Acyl_transf_3"/>
    <property type="match status" value="1"/>
</dbReference>
<dbReference type="Proteomes" id="UP001500635">
    <property type="component" value="Unassembled WGS sequence"/>
</dbReference>
<keyword evidence="2" id="KW-0812">Transmembrane</keyword>
<feature type="transmembrane region" description="Helical" evidence="2">
    <location>
        <begin position="299"/>
        <end position="321"/>
    </location>
</feature>
<sequence length="400" mass="43520">MRALAATAVMLTHIAFQTGQVNDTVAGRVWGRFDMAVAVFFGLSGFLLWRAHARAAWTDAPAPSAARYYRSRLVRILPAYLVVVVVVLAVLPEARGASPSTWLANLTLTQVFVPFSLTEGLTQMWSLSVEMQFYLLVPLVAVLLAGLRGPRARLRVPLLMAAALVSGSWAWLGAGLHLARGVNYMNWIPGYVPWFVAGLALAELAVAPTDRYVRIRRFAARRWLCWAAAALTFAVIATPLGGPVTLDTPARWQFATRMLLGGVLGFLLLAPLVLPPSARPGGRRWRLLDSGPMQALGRWSYGVFIWHLVILSSVFPLFGIMPFHGRMGYVAVLTVVFAAAVSAVSYSWVEEPFRAALARWEAARRPDSPRRDPPSDPPPSDPVTGSTDQASTAIPASANP</sequence>
<feature type="transmembrane region" description="Helical" evidence="2">
    <location>
        <begin position="184"/>
        <end position="202"/>
    </location>
</feature>
<name>A0ABP8KJI3_9ACTN</name>
<feature type="compositionally biased region" description="Basic and acidic residues" evidence="1">
    <location>
        <begin position="364"/>
        <end position="374"/>
    </location>
</feature>
<protein>
    <submittedName>
        <fullName evidence="4">Acyltransferase</fullName>
    </submittedName>
</protein>
<feature type="transmembrane region" description="Helical" evidence="2">
    <location>
        <begin position="131"/>
        <end position="147"/>
    </location>
</feature>
<evidence type="ECO:0000256" key="2">
    <source>
        <dbReference type="SAM" id="Phobius"/>
    </source>
</evidence>
<dbReference type="PANTHER" id="PTHR23028">
    <property type="entry name" value="ACETYLTRANSFERASE"/>
    <property type="match status" value="1"/>
</dbReference>
<feature type="compositionally biased region" description="Polar residues" evidence="1">
    <location>
        <begin position="383"/>
        <end position="400"/>
    </location>
</feature>
<evidence type="ECO:0000256" key="1">
    <source>
        <dbReference type="SAM" id="MobiDB-lite"/>
    </source>
</evidence>
<keyword evidence="5" id="KW-1185">Reference proteome</keyword>
<gene>
    <name evidence="4" type="ORF">GCM10023147_51670</name>
</gene>
<organism evidence="4 5">
    <name type="scientific">Tsukamurella soli</name>
    <dbReference type="NCBI Taxonomy" id="644556"/>
    <lineage>
        <taxon>Bacteria</taxon>
        <taxon>Bacillati</taxon>
        <taxon>Actinomycetota</taxon>
        <taxon>Actinomycetes</taxon>
        <taxon>Mycobacteriales</taxon>
        <taxon>Tsukamurellaceae</taxon>
        <taxon>Tsukamurella</taxon>
    </lineage>
</organism>
<keyword evidence="4" id="KW-0808">Transferase</keyword>
<dbReference type="EMBL" id="BAABFR010000186">
    <property type="protein sequence ID" value="GAA4407624.1"/>
    <property type="molecule type" value="Genomic_DNA"/>
</dbReference>
<keyword evidence="4" id="KW-0012">Acyltransferase</keyword>
<feature type="domain" description="Acyltransferase 3" evidence="3">
    <location>
        <begin position="1"/>
        <end position="341"/>
    </location>
</feature>
<evidence type="ECO:0000259" key="3">
    <source>
        <dbReference type="Pfam" id="PF01757"/>
    </source>
</evidence>